<keyword evidence="5" id="KW-0571">Peptide transport</keyword>
<evidence type="ECO:0000256" key="9">
    <source>
        <dbReference type="SAM" id="Phobius"/>
    </source>
</evidence>
<dbReference type="RefSeq" id="XP_021872089.1">
    <property type="nucleotide sequence ID" value="XM_022013278.1"/>
</dbReference>
<feature type="transmembrane region" description="Helical" evidence="9">
    <location>
        <begin position="824"/>
        <end position="848"/>
    </location>
</feature>
<evidence type="ECO:0000313" key="11">
    <source>
        <dbReference type="Proteomes" id="UP000193218"/>
    </source>
</evidence>
<evidence type="ECO:0000256" key="1">
    <source>
        <dbReference type="ARBA" id="ARBA00004141"/>
    </source>
</evidence>
<keyword evidence="4 9" id="KW-0812">Transmembrane</keyword>
<dbReference type="OrthoDB" id="9986677at2759"/>
<feature type="transmembrane region" description="Helical" evidence="9">
    <location>
        <begin position="568"/>
        <end position="588"/>
    </location>
</feature>
<keyword evidence="11" id="KW-1185">Reference proteome</keyword>
<keyword evidence="6" id="KW-0653">Protein transport</keyword>
<gene>
    <name evidence="10" type="ORF">BD324DRAFT_577767</name>
</gene>
<dbReference type="AlphaFoldDB" id="A0A1Y1UKV0"/>
<dbReference type="Proteomes" id="UP000193218">
    <property type="component" value="Unassembled WGS sequence"/>
</dbReference>
<proteinExistence type="inferred from homology"/>
<dbReference type="GeneID" id="33555086"/>
<dbReference type="InParanoid" id="A0A1Y1UKV0"/>
<evidence type="ECO:0000256" key="6">
    <source>
        <dbReference type="ARBA" id="ARBA00022927"/>
    </source>
</evidence>
<comment type="subcellular location">
    <subcellularLocation>
        <location evidence="1">Membrane</location>
        <topology evidence="1">Multi-pass membrane protein</topology>
    </subcellularLocation>
</comment>
<evidence type="ECO:0000256" key="7">
    <source>
        <dbReference type="ARBA" id="ARBA00022989"/>
    </source>
</evidence>
<feature type="transmembrane region" description="Helical" evidence="9">
    <location>
        <begin position="264"/>
        <end position="288"/>
    </location>
</feature>
<keyword evidence="7 9" id="KW-1133">Transmembrane helix</keyword>
<dbReference type="PANTHER" id="PTHR22601">
    <property type="entry name" value="ISP4 LIKE PROTEIN"/>
    <property type="match status" value="1"/>
</dbReference>
<feature type="transmembrane region" description="Helical" evidence="9">
    <location>
        <begin position="650"/>
        <end position="673"/>
    </location>
</feature>
<reference evidence="10 11" key="1">
    <citation type="submission" date="2017-03" db="EMBL/GenBank/DDBJ databases">
        <title>Widespread Adenine N6-methylation of Active Genes in Fungi.</title>
        <authorList>
            <consortium name="DOE Joint Genome Institute"/>
            <person name="Mondo S.J."/>
            <person name="Dannebaum R.O."/>
            <person name="Kuo R.C."/>
            <person name="Louie K.B."/>
            <person name="Bewick A.J."/>
            <person name="Labutti K."/>
            <person name="Haridas S."/>
            <person name="Kuo A."/>
            <person name="Salamov A."/>
            <person name="Ahrendt S.R."/>
            <person name="Lau R."/>
            <person name="Bowen B.P."/>
            <person name="Lipzen A."/>
            <person name="Sullivan W."/>
            <person name="Andreopoulos W.B."/>
            <person name="Clum A."/>
            <person name="Lindquist E."/>
            <person name="Daum C."/>
            <person name="Northen T.R."/>
            <person name="Ramamoorthy G."/>
            <person name="Schmitz R.J."/>
            <person name="Gryganskyi A."/>
            <person name="Culley D."/>
            <person name="Magnuson J."/>
            <person name="James T.Y."/>
            <person name="O'Malley M.A."/>
            <person name="Stajich J.E."/>
            <person name="Spatafora J.W."/>
            <person name="Visel A."/>
            <person name="Grigoriev I.V."/>
        </authorList>
    </citation>
    <scope>NUCLEOTIDE SEQUENCE [LARGE SCALE GENOMIC DNA]</scope>
    <source>
        <strain evidence="10 11">NRRL Y-17943</strain>
    </source>
</reference>
<dbReference type="GO" id="GO:0015031">
    <property type="term" value="P:protein transport"/>
    <property type="evidence" value="ECO:0007669"/>
    <property type="project" value="UniProtKB-KW"/>
</dbReference>
<dbReference type="Pfam" id="PF03169">
    <property type="entry name" value="OPT"/>
    <property type="match status" value="1"/>
</dbReference>
<evidence type="ECO:0000256" key="4">
    <source>
        <dbReference type="ARBA" id="ARBA00022692"/>
    </source>
</evidence>
<comment type="caution">
    <text evidence="10">The sequence shown here is derived from an EMBL/GenBank/DDBJ whole genome shotgun (WGS) entry which is preliminary data.</text>
</comment>
<feature type="transmembrane region" description="Helical" evidence="9">
    <location>
        <begin position="476"/>
        <end position="498"/>
    </location>
</feature>
<feature type="transmembrane region" description="Helical" evidence="9">
    <location>
        <begin position="795"/>
        <end position="812"/>
    </location>
</feature>
<comment type="similarity">
    <text evidence="2">Belongs to the oligopeptide OPT transporter family.</text>
</comment>
<sequence length="899" mass="101310">MSEHLSDDVSEEKVITPNDVFGEVKTFVTSESEWVPPNEWIERFVAEYTGHHDGSTETLAPGTDPLRAAYAVLTLEEDAAKGVLVDGLKAYRQDYTIDHNLLARCRSLLEGPEALGTDRNDWGYQLCKTAGFFHNWSCYAEVRAVTLPYDDVDEPCETFRAYLLGTLWVCVVTAVNTFFSQRQPGISIPGQLVQLLLVPMGRGLALLLPDWGFTFRGKRHSLNPGPWSAKEQLFSTIFFGGASTIGNFTGLLDLRMPAFFGLKWVTFGYALILAWANQLFGLGMAGILRRLTVYPTTAVWPQSLPTLALNRTLISSDNKRETINKWKISRFNAFLVATGIFIVWYWIPNQFFGALRIFNWMTWIAPNNIKLAVVTGGYGGMGFNPISTFDPLTSGSGAMNVPFFAQFQQFVMRVISGVIIIILYFANVSWGGYLPINSNGIYNNKGKTYNVSMVLDEKLQVDIDKYNDYGPPYYSISNLFITGANFMYYTFSIVYVFIRYREQIVKAYYGVVMNVVKRRSGYHGFTDGNTRMMLAYPEAPEWWYTILFLFGFVISIITVCAFPTQTPWWTILAIVGIGAFLTVPWVIIQSIADTGIQLGTIWQVLPGLWFPGEPLPQLMLLMLGDAFEVMAGSFTNNLKMAHYARMPPRAVFRGHVIACAINVVIYCAILQVYLSFFNSDSTLCQWDNPQHMVCAGPHGVYASVIQFGAFGTNNMFKLYPKLSWCFWLGGILGVGWIAGEYGLPRLHNRIKGRMEASRFAWFDRYIWTTGGRILGTLNPAIALSGALNWSGNNNLTYATTGIYIAWLFQYYLKRRYTAWWQKYAYLLFAGINVGVAISGLIGTLVFSFGAGKGVSFKWRGNTISQAGDDWKLYNSEVAYLPLPEKGYFGLDRNQYPENW</sequence>
<evidence type="ECO:0000256" key="2">
    <source>
        <dbReference type="ARBA" id="ARBA00008807"/>
    </source>
</evidence>
<dbReference type="InterPro" id="IPR004648">
    <property type="entry name" value="Oligpept_transpt"/>
</dbReference>
<dbReference type="NCBIfam" id="TIGR00728">
    <property type="entry name" value="OPT_sfam"/>
    <property type="match status" value="1"/>
</dbReference>
<evidence type="ECO:0000256" key="8">
    <source>
        <dbReference type="ARBA" id="ARBA00023136"/>
    </source>
</evidence>
<organism evidence="10 11">
    <name type="scientific">Kockovaella imperatae</name>
    <dbReference type="NCBI Taxonomy" id="4999"/>
    <lineage>
        <taxon>Eukaryota</taxon>
        <taxon>Fungi</taxon>
        <taxon>Dikarya</taxon>
        <taxon>Basidiomycota</taxon>
        <taxon>Agaricomycotina</taxon>
        <taxon>Tremellomycetes</taxon>
        <taxon>Tremellales</taxon>
        <taxon>Cuniculitremaceae</taxon>
        <taxon>Kockovaella</taxon>
    </lineage>
</organism>
<evidence type="ECO:0000256" key="5">
    <source>
        <dbReference type="ARBA" id="ARBA00022856"/>
    </source>
</evidence>
<dbReference type="GO" id="GO:0016020">
    <property type="term" value="C:membrane"/>
    <property type="evidence" value="ECO:0007669"/>
    <property type="project" value="UniProtKB-SubCell"/>
</dbReference>
<dbReference type="GO" id="GO:0035673">
    <property type="term" value="F:oligopeptide transmembrane transporter activity"/>
    <property type="evidence" value="ECO:0007669"/>
    <property type="project" value="InterPro"/>
</dbReference>
<evidence type="ECO:0000256" key="3">
    <source>
        <dbReference type="ARBA" id="ARBA00022448"/>
    </source>
</evidence>
<dbReference type="EMBL" id="NBSH01000004">
    <property type="protein sequence ID" value="ORX38167.1"/>
    <property type="molecule type" value="Genomic_DNA"/>
</dbReference>
<evidence type="ECO:0000313" key="10">
    <source>
        <dbReference type="EMBL" id="ORX38167.1"/>
    </source>
</evidence>
<dbReference type="InterPro" id="IPR004813">
    <property type="entry name" value="OPT"/>
</dbReference>
<feature type="transmembrane region" description="Helical" evidence="9">
    <location>
        <begin position="410"/>
        <end position="430"/>
    </location>
</feature>
<feature type="transmembrane region" description="Helical" evidence="9">
    <location>
        <begin position="724"/>
        <end position="744"/>
    </location>
</feature>
<feature type="transmembrane region" description="Helical" evidence="9">
    <location>
        <begin position="328"/>
        <end position="347"/>
    </location>
</feature>
<keyword evidence="8 9" id="KW-0472">Membrane</keyword>
<keyword evidence="3" id="KW-0813">Transport</keyword>
<feature type="transmembrane region" description="Helical" evidence="9">
    <location>
        <begin position="542"/>
        <end position="562"/>
    </location>
</feature>
<protein>
    <submittedName>
        <fullName evidence="10">OPT oligopeptide transporter protein-domain-containing protein</fullName>
    </submittedName>
</protein>
<accession>A0A1Y1UKV0</accession>
<name>A0A1Y1UKV0_9TREE</name>